<dbReference type="EMBL" id="BARU01018796">
    <property type="protein sequence ID" value="GAH60361.1"/>
    <property type="molecule type" value="Genomic_DNA"/>
</dbReference>
<accession>X1GR40</accession>
<comment type="caution">
    <text evidence="2">The sequence shown here is derived from an EMBL/GenBank/DDBJ whole genome shotgun (WGS) entry which is preliminary data.</text>
</comment>
<feature type="region of interest" description="Disordered" evidence="1">
    <location>
        <begin position="1"/>
        <end position="23"/>
    </location>
</feature>
<dbReference type="AlphaFoldDB" id="X1GR40"/>
<evidence type="ECO:0000313" key="2">
    <source>
        <dbReference type="EMBL" id="GAH60361.1"/>
    </source>
</evidence>
<sequence length="64" mass="7042">RDKREGEVESLYTSARSPESDGISREIVVIEADGTGISSKEGKGKWMEAKIGIIYTGKKNLKKN</sequence>
<evidence type="ECO:0000256" key="1">
    <source>
        <dbReference type="SAM" id="MobiDB-lite"/>
    </source>
</evidence>
<organism evidence="2">
    <name type="scientific">marine sediment metagenome</name>
    <dbReference type="NCBI Taxonomy" id="412755"/>
    <lineage>
        <taxon>unclassified sequences</taxon>
        <taxon>metagenomes</taxon>
        <taxon>ecological metagenomes</taxon>
    </lineage>
</organism>
<proteinExistence type="predicted"/>
<feature type="non-terminal residue" evidence="2">
    <location>
        <position position="1"/>
    </location>
</feature>
<gene>
    <name evidence="2" type="ORF">S03H2_31031</name>
</gene>
<name>X1GR40_9ZZZZ</name>
<protein>
    <submittedName>
        <fullName evidence="2">Uncharacterized protein</fullName>
    </submittedName>
</protein>
<reference evidence="2" key="1">
    <citation type="journal article" date="2014" name="Front. Microbiol.">
        <title>High frequency of phylogenetically diverse reductive dehalogenase-homologous genes in deep subseafloor sedimentary metagenomes.</title>
        <authorList>
            <person name="Kawai M."/>
            <person name="Futagami T."/>
            <person name="Toyoda A."/>
            <person name="Takaki Y."/>
            <person name="Nishi S."/>
            <person name="Hori S."/>
            <person name="Arai W."/>
            <person name="Tsubouchi T."/>
            <person name="Morono Y."/>
            <person name="Uchiyama I."/>
            <person name="Ito T."/>
            <person name="Fujiyama A."/>
            <person name="Inagaki F."/>
            <person name="Takami H."/>
        </authorList>
    </citation>
    <scope>NUCLEOTIDE SEQUENCE</scope>
    <source>
        <strain evidence="2">Expedition CK06-06</strain>
    </source>
</reference>